<name>A0A5A8CY08_CAFRO</name>
<protein>
    <submittedName>
        <fullName evidence="2">Uncharacterized protein</fullName>
    </submittedName>
</protein>
<gene>
    <name evidence="2" type="ORF">FNF28_06511</name>
</gene>
<sequence length="149" mass="15329">MAAAPPASSAAPPVAPAAALADNDPPAVFERRGRFKVFAETEMPRTQWASVMQSQAVSASRLPPGAVVSGTQLKRSIAHLNELYKLIMQVSARTHTPIPKTPSTKPQPSTTSGECFPGLSGASDVDGPVEPALPTPPSSAPESHGSIGP</sequence>
<proteinExistence type="predicted"/>
<organism evidence="2 3">
    <name type="scientific">Cafeteria roenbergensis</name>
    <name type="common">Marine flagellate</name>
    <dbReference type="NCBI Taxonomy" id="33653"/>
    <lineage>
        <taxon>Eukaryota</taxon>
        <taxon>Sar</taxon>
        <taxon>Stramenopiles</taxon>
        <taxon>Bigyra</taxon>
        <taxon>Opalozoa</taxon>
        <taxon>Bicosoecida</taxon>
        <taxon>Cafeteriaceae</taxon>
        <taxon>Cafeteria</taxon>
    </lineage>
</organism>
<feature type="compositionally biased region" description="Low complexity" evidence="1">
    <location>
        <begin position="96"/>
        <end position="112"/>
    </location>
</feature>
<accession>A0A5A8CY08</accession>
<evidence type="ECO:0000313" key="3">
    <source>
        <dbReference type="Proteomes" id="UP000324907"/>
    </source>
</evidence>
<feature type="region of interest" description="Disordered" evidence="1">
    <location>
        <begin position="95"/>
        <end position="149"/>
    </location>
</feature>
<dbReference type="Proteomes" id="UP000324907">
    <property type="component" value="Unassembled WGS sequence"/>
</dbReference>
<evidence type="ECO:0000313" key="2">
    <source>
        <dbReference type="EMBL" id="KAA0157414.1"/>
    </source>
</evidence>
<reference evidence="2 3" key="1">
    <citation type="submission" date="2019-07" db="EMBL/GenBank/DDBJ databases">
        <title>Genomes of Cafeteria roenbergensis.</title>
        <authorList>
            <person name="Fischer M.G."/>
            <person name="Hackl T."/>
            <person name="Roman M."/>
        </authorList>
    </citation>
    <scope>NUCLEOTIDE SEQUENCE [LARGE SCALE GENOMIC DNA]</scope>
    <source>
        <strain evidence="2 3">RCC970-E3</strain>
    </source>
</reference>
<dbReference type="AlphaFoldDB" id="A0A5A8CY08"/>
<evidence type="ECO:0000256" key="1">
    <source>
        <dbReference type="SAM" id="MobiDB-lite"/>
    </source>
</evidence>
<feature type="region of interest" description="Disordered" evidence="1">
    <location>
        <begin position="1"/>
        <end position="21"/>
    </location>
</feature>
<dbReference type="EMBL" id="VLTL01000166">
    <property type="protein sequence ID" value="KAA0157414.1"/>
    <property type="molecule type" value="Genomic_DNA"/>
</dbReference>
<comment type="caution">
    <text evidence="2">The sequence shown here is derived from an EMBL/GenBank/DDBJ whole genome shotgun (WGS) entry which is preliminary data.</text>
</comment>